<dbReference type="PANTHER" id="PTHR33478:SF1">
    <property type="entry name" value="EXTRACELLULAR METALLOPROTEINASE MEP"/>
    <property type="match status" value="1"/>
</dbReference>
<dbReference type="EC" id="3.4.24.-" evidence="11"/>
<evidence type="ECO:0000256" key="2">
    <source>
        <dbReference type="ARBA" id="ARBA00004613"/>
    </source>
</evidence>
<organism evidence="12 13">
    <name type="scientific">Marasmius tenuissimus</name>
    <dbReference type="NCBI Taxonomy" id="585030"/>
    <lineage>
        <taxon>Eukaryota</taxon>
        <taxon>Fungi</taxon>
        <taxon>Dikarya</taxon>
        <taxon>Basidiomycota</taxon>
        <taxon>Agaricomycotina</taxon>
        <taxon>Agaricomycetes</taxon>
        <taxon>Agaricomycetidae</taxon>
        <taxon>Agaricales</taxon>
        <taxon>Marasmiineae</taxon>
        <taxon>Marasmiaceae</taxon>
        <taxon>Marasmius</taxon>
    </lineage>
</organism>
<dbReference type="Gene3D" id="3.10.170.10">
    <property type="match status" value="1"/>
</dbReference>
<evidence type="ECO:0000256" key="6">
    <source>
        <dbReference type="ARBA" id="ARBA00022723"/>
    </source>
</evidence>
<dbReference type="Pfam" id="PF02128">
    <property type="entry name" value="Peptidase_M36"/>
    <property type="match status" value="1"/>
</dbReference>
<evidence type="ECO:0000256" key="3">
    <source>
        <dbReference type="ARBA" id="ARBA00006006"/>
    </source>
</evidence>
<keyword evidence="8 11" id="KW-0862">Zinc</keyword>
<evidence type="ECO:0000313" key="13">
    <source>
        <dbReference type="Proteomes" id="UP001437256"/>
    </source>
</evidence>
<dbReference type="EMBL" id="JBBXMP010000036">
    <property type="protein sequence ID" value="KAL0066362.1"/>
    <property type="molecule type" value="Genomic_DNA"/>
</dbReference>
<protein>
    <recommendedName>
        <fullName evidence="11">Extracellular metalloproteinase</fullName>
        <ecNumber evidence="11">3.4.24.-</ecNumber>
    </recommendedName>
    <alternativeName>
        <fullName evidence="11">Fungalysin</fullName>
    </alternativeName>
</protein>
<reference evidence="12 13" key="1">
    <citation type="submission" date="2024-05" db="EMBL/GenBank/DDBJ databases">
        <title>A draft genome resource for the thread blight pathogen Marasmius tenuissimus strain MS-2.</title>
        <authorList>
            <person name="Yulfo-Soto G.E."/>
            <person name="Baruah I.K."/>
            <person name="Amoako-Attah I."/>
            <person name="Bukari Y."/>
            <person name="Meinhardt L.W."/>
            <person name="Bailey B.A."/>
            <person name="Cohen S.P."/>
        </authorList>
    </citation>
    <scope>NUCLEOTIDE SEQUENCE [LARGE SCALE GENOMIC DNA]</scope>
    <source>
        <strain evidence="12 13">MS-2</strain>
    </source>
</reference>
<dbReference type="CDD" id="cd09596">
    <property type="entry name" value="M36"/>
    <property type="match status" value="1"/>
</dbReference>
<evidence type="ECO:0000256" key="9">
    <source>
        <dbReference type="ARBA" id="ARBA00023049"/>
    </source>
</evidence>
<keyword evidence="13" id="KW-1185">Reference proteome</keyword>
<dbReference type="InterPro" id="IPR027268">
    <property type="entry name" value="Peptidase_M4/M1_CTD_sf"/>
</dbReference>
<feature type="chain" id="PRO_5044949953" description="Extracellular metalloproteinase" evidence="11">
    <location>
        <begin position="22"/>
        <end position="611"/>
    </location>
</feature>
<evidence type="ECO:0000256" key="7">
    <source>
        <dbReference type="ARBA" id="ARBA00022801"/>
    </source>
</evidence>
<dbReference type="PRINTS" id="PR00999">
    <property type="entry name" value="FUNGALYSIN"/>
</dbReference>
<evidence type="ECO:0000256" key="10">
    <source>
        <dbReference type="ARBA" id="ARBA00023145"/>
    </source>
</evidence>
<dbReference type="Proteomes" id="UP001437256">
    <property type="component" value="Unassembled WGS sequence"/>
</dbReference>
<evidence type="ECO:0000313" key="12">
    <source>
        <dbReference type="EMBL" id="KAL0066362.1"/>
    </source>
</evidence>
<comment type="cofactor">
    <cofactor evidence="1 11">
        <name>Zn(2+)</name>
        <dbReference type="ChEBI" id="CHEBI:29105"/>
    </cofactor>
</comment>
<proteinExistence type="inferred from homology"/>
<dbReference type="Gene3D" id="1.10.390.10">
    <property type="entry name" value="Neutral Protease Domain 2"/>
    <property type="match status" value="2"/>
</dbReference>
<evidence type="ECO:0000256" key="4">
    <source>
        <dbReference type="ARBA" id="ARBA00022525"/>
    </source>
</evidence>
<evidence type="ECO:0000256" key="8">
    <source>
        <dbReference type="ARBA" id="ARBA00022833"/>
    </source>
</evidence>
<dbReference type="SUPFAM" id="SSF55486">
    <property type="entry name" value="Metalloproteases ('zincins'), catalytic domain"/>
    <property type="match status" value="1"/>
</dbReference>
<name>A0ABR2ZXE6_9AGAR</name>
<evidence type="ECO:0000256" key="5">
    <source>
        <dbReference type="ARBA" id="ARBA00022670"/>
    </source>
</evidence>
<keyword evidence="11" id="KW-0732">Signal</keyword>
<evidence type="ECO:0000256" key="1">
    <source>
        <dbReference type="ARBA" id="ARBA00001947"/>
    </source>
</evidence>
<feature type="signal peptide" evidence="11">
    <location>
        <begin position="1"/>
        <end position="21"/>
    </location>
</feature>
<comment type="subcellular location">
    <subcellularLocation>
        <location evidence="2 11">Secreted</location>
    </subcellularLocation>
</comment>
<dbReference type="InterPro" id="IPR001842">
    <property type="entry name" value="Peptidase_M36"/>
</dbReference>
<dbReference type="InterPro" id="IPR050371">
    <property type="entry name" value="Fungal_virulence_M36"/>
</dbReference>
<keyword evidence="9 11" id="KW-0482">Metalloprotease</keyword>
<keyword evidence="7 11" id="KW-0378">Hydrolase</keyword>
<comment type="caution">
    <text evidence="12">The sequence shown here is derived from an EMBL/GenBank/DDBJ whole genome shotgun (WGS) entry which is preliminary data.</text>
</comment>
<evidence type="ECO:0000256" key="11">
    <source>
        <dbReference type="RuleBase" id="RU364017"/>
    </source>
</evidence>
<keyword evidence="4 11" id="KW-0964">Secreted</keyword>
<gene>
    <name evidence="12" type="ORF">AAF712_006621</name>
</gene>
<comment type="similarity">
    <text evidence="3 11">Belongs to the peptidase M36 family.</text>
</comment>
<keyword evidence="5 11" id="KW-0645">Protease</keyword>
<keyword evidence="10 11" id="KW-0865">Zymogen</keyword>
<keyword evidence="6 11" id="KW-0479">Metal-binding</keyword>
<sequence length="611" mass="66322">MPSKLLSSIILAILYAGYGYAAPRSKEPRNTEKYTKHIGRDLTVEVFHPESEYKTLGKGIPLPESFAPVRGTKDKTVLVVTSELGVPASEVSYTSGYQGEAGEYGYAKQLHDGIPINNAVANVAIKDSMVVALGHSFVDTSKATNSTPTVDINSVIPKVEQALDGKRNSIPPTVEYVALQDGSVALVHVFQVQNDAAGTWYAAHVDAHSGELLSVTDFVSHATYKVLPVTKTSIAEGLETVVDPEDLSSSPLGWHTSSGTLGNNGEAYKIPGTSGPSSDNLIFNHTYDPTLNPTEGDNTNAALVNAFYVMNSYHDTLYQYGFTEAGFNFQYDNFGKGGLGEDGVDVSVQDPSGLNNAKFSTPPDGQIPICRMFIWDKTSPNRDGALENDILIHELTHGLTNRMTGGGTASCLQITESRGLGEGWSDALAEFVSSFLSHLYPIHRQLSDFLLGAWVSPPGGVRTLPYSTSQSTNPYLYSEIKWLESVHDIGEVWYVNPVFRFALPSLIYLSRANILHNVYAALVDTYGWSPNARTDPTGSEGNVVWLHLFVDALALQPCNPMFPHARAAWIQADENRYGGAHKCLLWKVFASRGLGVGAQTKIDSFEVPDDC</sequence>
<accession>A0ABR2ZXE6</accession>
<dbReference type="PANTHER" id="PTHR33478">
    <property type="entry name" value="EXTRACELLULAR METALLOPROTEINASE MEP"/>
    <property type="match status" value="1"/>
</dbReference>